<dbReference type="STRING" id="685588.A0A067T315"/>
<dbReference type="InterPro" id="IPR039796">
    <property type="entry name" value="MIP18"/>
</dbReference>
<dbReference type="Gene3D" id="3.30.300.130">
    <property type="entry name" value="Fe-S cluster assembly (FSCA)"/>
    <property type="match status" value="1"/>
</dbReference>
<evidence type="ECO:0000313" key="4">
    <source>
        <dbReference type="EMBL" id="KDR77501.1"/>
    </source>
</evidence>
<reference evidence="5" key="1">
    <citation type="journal article" date="2014" name="Proc. Natl. Acad. Sci. U.S.A.">
        <title>Extensive sampling of basidiomycete genomes demonstrates inadequacy of the white-rot/brown-rot paradigm for wood decay fungi.</title>
        <authorList>
            <person name="Riley R."/>
            <person name="Salamov A.A."/>
            <person name="Brown D.W."/>
            <person name="Nagy L.G."/>
            <person name="Floudas D."/>
            <person name="Held B.W."/>
            <person name="Levasseur A."/>
            <person name="Lombard V."/>
            <person name="Morin E."/>
            <person name="Otillar R."/>
            <person name="Lindquist E.A."/>
            <person name="Sun H."/>
            <person name="LaButti K.M."/>
            <person name="Schmutz J."/>
            <person name="Jabbour D."/>
            <person name="Luo H."/>
            <person name="Baker S.E."/>
            <person name="Pisabarro A.G."/>
            <person name="Walton J.D."/>
            <person name="Blanchette R.A."/>
            <person name="Henrissat B."/>
            <person name="Martin F."/>
            <person name="Cullen D."/>
            <person name="Hibbett D.S."/>
            <person name="Grigoriev I.V."/>
        </authorList>
    </citation>
    <scope>NUCLEOTIDE SEQUENCE [LARGE SCALE GENOMIC DNA]</scope>
    <source>
        <strain evidence="5">CBS 339.88</strain>
    </source>
</reference>
<organism evidence="4 5">
    <name type="scientific">Galerina marginata (strain CBS 339.88)</name>
    <dbReference type="NCBI Taxonomy" id="685588"/>
    <lineage>
        <taxon>Eukaryota</taxon>
        <taxon>Fungi</taxon>
        <taxon>Dikarya</taxon>
        <taxon>Basidiomycota</taxon>
        <taxon>Agaricomycotina</taxon>
        <taxon>Agaricomycetes</taxon>
        <taxon>Agaricomycetidae</taxon>
        <taxon>Agaricales</taxon>
        <taxon>Agaricineae</taxon>
        <taxon>Strophariaceae</taxon>
        <taxon>Galerina</taxon>
    </lineage>
</organism>
<proteinExistence type="inferred from homology"/>
<gene>
    <name evidence="4" type="ORF">GALMADRAFT_65537</name>
</gene>
<feature type="domain" description="MIP18 family-like" evidence="3">
    <location>
        <begin position="2"/>
        <end position="57"/>
    </location>
</feature>
<keyword evidence="5" id="KW-1185">Reference proteome</keyword>
<dbReference type="GO" id="GO:0051604">
    <property type="term" value="P:protein maturation"/>
    <property type="evidence" value="ECO:0007669"/>
    <property type="project" value="InterPro"/>
</dbReference>
<dbReference type="Pfam" id="PF01883">
    <property type="entry name" value="FeS_assembly_P"/>
    <property type="match status" value="1"/>
</dbReference>
<protein>
    <recommendedName>
        <fullName evidence="3">MIP18 family-like domain-containing protein</fullName>
    </recommendedName>
</protein>
<sequence length="115" mass="12694">LIRHMNDPELPSTLEELRVIVPEGITVSGNDVRVLFTPTTPHCGAAHIIGIAIRVRLERCLPPRFRFFISLTPGSYNSIEANDPPTVTKQLIDKERVAAAMEMEALAGVVEDCFP</sequence>
<dbReference type="OrthoDB" id="2746at2759"/>
<dbReference type="Proteomes" id="UP000027222">
    <property type="component" value="Unassembled WGS sequence"/>
</dbReference>
<evidence type="ECO:0000256" key="2">
    <source>
        <dbReference type="ARBA" id="ARBA00022829"/>
    </source>
</evidence>
<dbReference type="EMBL" id="KL142376">
    <property type="protein sequence ID" value="KDR77501.1"/>
    <property type="molecule type" value="Genomic_DNA"/>
</dbReference>
<dbReference type="GO" id="GO:0007059">
    <property type="term" value="P:chromosome segregation"/>
    <property type="evidence" value="ECO:0007669"/>
    <property type="project" value="UniProtKB-KW"/>
</dbReference>
<comment type="similarity">
    <text evidence="1">Belongs to the MIP18 family.</text>
</comment>
<dbReference type="Gene3D" id="6.10.250.1280">
    <property type="match status" value="1"/>
</dbReference>
<feature type="non-terminal residue" evidence="4">
    <location>
        <position position="1"/>
    </location>
</feature>
<evidence type="ECO:0000259" key="3">
    <source>
        <dbReference type="Pfam" id="PF01883"/>
    </source>
</evidence>
<dbReference type="SUPFAM" id="SSF117916">
    <property type="entry name" value="Fe-S cluster assembly (FSCA) domain-like"/>
    <property type="match status" value="1"/>
</dbReference>
<dbReference type="InterPro" id="IPR034904">
    <property type="entry name" value="FSCA_dom_sf"/>
</dbReference>
<dbReference type="InterPro" id="IPR002744">
    <property type="entry name" value="MIP18-like"/>
</dbReference>
<dbReference type="PANTHER" id="PTHR12377:SF0">
    <property type="entry name" value="CYTOSOLIC IRON-SULFUR ASSEMBLY COMPONENT 2B"/>
    <property type="match status" value="1"/>
</dbReference>
<name>A0A067T315_GALM3</name>
<keyword evidence="2" id="KW-0159">Chromosome partition</keyword>
<dbReference type="HOGENOM" id="CLU_075876_4_3_1"/>
<evidence type="ECO:0000256" key="1">
    <source>
        <dbReference type="ARBA" id="ARBA00010381"/>
    </source>
</evidence>
<dbReference type="AlphaFoldDB" id="A0A067T315"/>
<dbReference type="PANTHER" id="PTHR12377">
    <property type="entry name" value="CYTOSOLIC IRON-SULFUR ASSEMBLY COMPONENT 2B-RELATED"/>
    <property type="match status" value="1"/>
</dbReference>
<evidence type="ECO:0000313" key="5">
    <source>
        <dbReference type="Proteomes" id="UP000027222"/>
    </source>
</evidence>
<accession>A0A067T315</accession>